<comment type="caution">
    <text evidence="1">The sequence shown here is derived from an EMBL/GenBank/DDBJ whole genome shotgun (WGS) entry which is preliminary data.</text>
</comment>
<accession>A0A1U7M6K6</accession>
<gene>
    <name evidence="1" type="ORF">TICRE_10700</name>
</gene>
<keyword evidence="2" id="KW-1185">Reference proteome</keyword>
<dbReference type="AlphaFoldDB" id="A0A1U7M6K6"/>
<reference evidence="1 2" key="1">
    <citation type="submission" date="2016-02" db="EMBL/GenBank/DDBJ databases">
        <title>Genome sequence of Tissierella creatinophila DSM 6911.</title>
        <authorList>
            <person name="Poehlein A."/>
            <person name="Daniel R."/>
        </authorList>
    </citation>
    <scope>NUCLEOTIDE SEQUENCE [LARGE SCALE GENOMIC DNA]</scope>
    <source>
        <strain evidence="1 2">DSM 6911</strain>
    </source>
</reference>
<dbReference type="OrthoDB" id="9949876at2"/>
<evidence type="ECO:0000313" key="2">
    <source>
        <dbReference type="Proteomes" id="UP000186112"/>
    </source>
</evidence>
<dbReference type="EMBL" id="LTDM01000014">
    <property type="protein sequence ID" value="OLS02916.1"/>
    <property type="molecule type" value="Genomic_DNA"/>
</dbReference>
<proteinExistence type="predicted"/>
<protein>
    <submittedName>
        <fullName evidence="1">Uncharacterized protein</fullName>
    </submittedName>
</protein>
<evidence type="ECO:0000313" key="1">
    <source>
        <dbReference type="EMBL" id="OLS02916.1"/>
    </source>
</evidence>
<dbReference type="RefSeq" id="WP_075725912.1">
    <property type="nucleotide sequence ID" value="NZ_LTDM01000014.1"/>
</dbReference>
<organism evidence="1 2">
    <name type="scientific">Tissierella creatinophila DSM 6911</name>
    <dbReference type="NCBI Taxonomy" id="1123403"/>
    <lineage>
        <taxon>Bacteria</taxon>
        <taxon>Bacillati</taxon>
        <taxon>Bacillota</taxon>
        <taxon>Tissierellia</taxon>
        <taxon>Tissierellales</taxon>
        <taxon>Tissierellaceae</taxon>
        <taxon>Tissierella</taxon>
    </lineage>
</organism>
<sequence length="70" mass="8079">MGLDKELQTEKVMKEKTEIELINMLIDQVRKNDMTILNLRQVTAKAINYLESNAVLEKEDSDITKPSNQD</sequence>
<name>A0A1U7M6K6_TISCR</name>
<dbReference type="Proteomes" id="UP000186112">
    <property type="component" value="Unassembled WGS sequence"/>
</dbReference>